<comment type="caution">
    <text evidence="2">The sequence shown here is derived from an EMBL/GenBank/DDBJ whole genome shotgun (WGS) entry which is preliminary data.</text>
</comment>
<protein>
    <recommendedName>
        <fullName evidence="4">MFS transporter</fullName>
    </recommendedName>
</protein>
<feature type="transmembrane region" description="Helical" evidence="1">
    <location>
        <begin position="152"/>
        <end position="175"/>
    </location>
</feature>
<organism evidence="2 3">
    <name type="scientific">Ralstonia mannitolilytica</name>
    <dbReference type="NCBI Taxonomy" id="105219"/>
    <lineage>
        <taxon>Bacteria</taxon>
        <taxon>Pseudomonadati</taxon>
        <taxon>Pseudomonadota</taxon>
        <taxon>Betaproteobacteria</taxon>
        <taxon>Burkholderiales</taxon>
        <taxon>Burkholderiaceae</taxon>
        <taxon>Ralstonia</taxon>
    </lineage>
</organism>
<keyword evidence="3" id="KW-1185">Reference proteome</keyword>
<feature type="transmembrane region" description="Helical" evidence="1">
    <location>
        <begin position="43"/>
        <end position="66"/>
    </location>
</feature>
<keyword evidence="1" id="KW-0812">Transmembrane</keyword>
<accession>A0ABN9KH70</accession>
<keyword evidence="1" id="KW-1133">Transmembrane helix</keyword>
<sequence>MLILLLALNFGVSWLNCWAVGGMWAESKVLGGFPRLLAWCGAIQAAIGFSCVIGAVLGALSIHFGFLSDKAAVQAMSLWYLLVIVPAIGSGLIMTIQAWIVAFRERSILSMGVAAYDTLAQAHNMIGAFRNIGSVWGDVADLFSGEDDEPSVAVLVVALVAFALAGGILLTALLIRRYAGRIELPYRIVPA</sequence>
<feature type="transmembrane region" description="Helical" evidence="1">
    <location>
        <begin position="78"/>
        <end position="102"/>
    </location>
</feature>
<keyword evidence="1" id="KW-0472">Membrane</keyword>
<reference evidence="2 3" key="1">
    <citation type="submission" date="2023-07" db="EMBL/GenBank/DDBJ databases">
        <authorList>
            <person name="Peeters C."/>
        </authorList>
    </citation>
    <scope>NUCLEOTIDE SEQUENCE [LARGE SCALE GENOMIC DNA]</scope>
    <source>
        <strain evidence="2 3">R-77569</strain>
    </source>
</reference>
<dbReference type="RefSeq" id="WP_316897200.1">
    <property type="nucleotide sequence ID" value="NZ_CAUDKV010000027.1"/>
</dbReference>
<evidence type="ECO:0000313" key="2">
    <source>
        <dbReference type="EMBL" id="CAJ0895881.1"/>
    </source>
</evidence>
<proteinExistence type="predicted"/>
<dbReference type="Proteomes" id="UP001190452">
    <property type="component" value="Unassembled WGS sequence"/>
</dbReference>
<evidence type="ECO:0008006" key="4">
    <source>
        <dbReference type="Google" id="ProtNLM"/>
    </source>
</evidence>
<dbReference type="EMBL" id="CAUDKV010000027">
    <property type="protein sequence ID" value="CAJ0895881.1"/>
    <property type="molecule type" value="Genomic_DNA"/>
</dbReference>
<evidence type="ECO:0000313" key="3">
    <source>
        <dbReference type="Proteomes" id="UP001190452"/>
    </source>
</evidence>
<gene>
    <name evidence="2" type="ORF">R77569_04542</name>
</gene>
<evidence type="ECO:0000256" key="1">
    <source>
        <dbReference type="SAM" id="Phobius"/>
    </source>
</evidence>
<name>A0ABN9KH70_9RALS</name>